<dbReference type="AlphaFoldDB" id="A0AA41X5A7"/>
<reference evidence="2" key="1">
    <citation type="submission" date="2022-07" db="EMBL/GenBank/DDBJ databases">
        <authorList>
            <person name="Li W.-J."/>
            <person name="Deng Q.-Q."/>
        </authorList>
    </citation>
    <scope>NUCLEOTIDE SEQUENCE</scope>
    <source>
        <strain evidence="2">SYSU M60031</strain>
    </source>
</reference>
<dbReference type="Gene3D" id="1.20.120.520">
    <property type="entry name" value="nmb1532 protein domain like"/>
    <property type="match status" value="1"/>
</dbReference>
<evidence type="ECO:0000313" key="3">
    <source>
        <dbReference type="Proteomes" id="UP001156102"/>
    </source>
</evidence>
<dbReference type="GO" id="GO:0005886">
    <property type="term" value="C:plasma membrane"/>
    <property type="evidence" value="ECO:0007669"/>
    <property type="project" value="TreeGrafter"/>
</dbReference>
<evidence type="ECO:0000259" key="1">
    <source>
        <dbReference type="Pfam" id="PF01814"/>
    </source>
</evidence>
<protein>
    <submittedName>
        <fullName evidence="2">Hemerythrin domain-containing protein</fullName>
    </submittedName>
</protein>
<evidence type="ECO:0000313" key="2">
    <source>
        <dbReference type="EMBL" id="MCP8969186.1"/>
    </source>
</evidence>
<proteinExistence type="predicted"/>
<dbReference type="RefSeq" id="WP_254759099.1">
    <property type="nucleotide sequence ID" value="NZ_JANCLT010000005.1"/>
</dbReference>
<dbReference type="PANTHER" id="PTHR39966">
    <property type="entry name" value="BLL2471 PROTEIN-RELATED"/>
    <property type="match status" value="1"/>
</dbReference>
<dbReference type="EMBL" id="JANCLT010000005">
    <property type="protein sequence ID" value="MCP8969186.1"/>
    <property type="molecule type" value="Genomic_DNA"/>
</dbReference>
<comment type="caution">
    <text evidence="2">The sequence shown here is derived from an EMBL/GenBank/DDBJ whole genome shotgun (WGS) entry which is preliminary data.</text>
</comment>
<organism evidence="2 3">
    <name type="scientific">Ectobacillus ponti</name>
    <dbReference type="NCBI Taxonomy" id="2961894"/>
    <lineage>
        <taxon>Bacteria</taxon>
        <taxon>Bacillati</taxon>
        <taxon>Bacillota</taxon>
        <taxon>Bacilli</taxon>
        <taxon>Bacillales</taxon>
        <taxon>Bacillaceae</taxon>
        <taxon>Ectobacillus</taxon>
    </lineage>
</organism>
<keyword evidence="3" id="KW-1185">Reference proteome</keyword>
<feature type="domain" description="Hemerythrin-like" evidence="1">
    <location>
        <begin position="25"/>
        <end position="162"/>
    </location>
</feature>
<sequence length="179" mass="20064">MNGQNCAYSQLASSHNGTLCRALSQFKQEHQPLHAQKLELFQLADSIQRTADMTAARGKLLELEQLVLRFMDALEPHSEREEALLFPMMAAYIGRETGPIAVMEYEHEQAKGKIASFLSGIRQLPDPLTPEETAALSLLVMDAYSILTDHFFKEEQVLFPMAEQILSAAEKEQLAQALM</sequence>
<dbReference type="InterPro" id="IPR012312">
    <property type="entry name" value="Hemerythrin-like"/>
</dbReference>
<accession>A0AA41X5A7</accession>
<dbReference type="Proteomes" id="UP001156102">
    <property type="component" value="Unassembled WGS sequence"/>
</dbReference>
<dbReference type="PANTHER" id="PTHR39966:SF3">
    <property type="entry name" value="DUF438 DOMAIN-CONTAINING PROTEIN"/>
    <property type="match status" value="1"/>
</dbReference>
<dbReference type="Pfam" id="PF01814">
    <property type="entry name" value="Hemerythrin"/>
    <property type="match status" value="1"/>
</dbReference>
<name>A0AA41X5A7_9BACI</name>
<gene>
    <name evidence="2" type="ORF">NK662_11600</name>
</gene>